<accession>A0A330M272</accession>
<dbReference type="InterPro" id="IPR046703">
    <property type="entry name" value="DUF6776"/>
</dbReference>
<dbReference type="OrthoDB" id="7056878at2"/>
<protein>
    <submittedName>
        <fullName evidence="2">Uncharacterized protein</fullName>
    </submittedName>
</protein>
<evidence type="ECO:0000256" key="1">
    <source>
        <dbReference type="SAM" id="Phobius"/>
    </source>
</evidence>
<dbReference type="KEGG" id="sbk:SHEWBE_1587"/>
<dbReference type="EMBL" id="LS483452">
    <property type="protein sequence ID" value="SQH75553.1"/>
    <property type="molecule type" value="Genomic_DNA"/>
</dbReference>
<evidence type="ECO:0000313" key="2">
    <source>
        <dbReference type="EMBL" id="SQH75553.1"/>
    </source>
</evidence>
<dbReference type="RefSeq" id="WP_112352038.1">
    <property type="nucleotide sequence ID" value="NZ_LS483452.1"/>
</dbReference>
<gene>
    <name evidence="2" type="ORF">SHEWBE_1587</name>
</gene>
<organism evidence="2 3">
    <name type="scientific">Shewanella benthica</name>
    <dbReference type="NCBI Taxonomy" id="43661"/>
    <lineage>
        <taxon>Bacteria</taxon>
        <taxon>Pseudomonadati</taxon>
        <taxon>Pseudomonadota</taxon>
        <taxon>Gammaproteobacteria</taxon>
        <taxon>Alteromonadales</taxon>
        <taxon>Shewanellaceae</taxon>
        <taxon>Shewanella</taxon>
    </lineage>
</organism>
<reference evidence="3" key="1">
    <citation type="submission" date="2018-06" db="EMBL/GenBank/DDBJ databases">
        <authorList>
            <person name="Cea G.-C."/>
            <person name="William W."/>
        </authorList>
    </citation>
    <scope>NUCLEOTIDE SEQUENCE [LARGE SCALE GENOMIC DNA]</scope>
    <source>
        <strain evidence="3">DB21MT-2</strain>
    </source>
</reference>
<dbReference type="Pfam" id="PF20567">
    <property type="entry name" value="DUF6776"/>
    <property type="match status" value="1"/>
</dbReference>
<feature type="transmembrane region" description="Helical" evidence="1">
    <location>
        <begin position="21"/>
        <end position="43"/>
    </location>
</feature>
<evidence type="ECO:0000313" key="3">
    <source>
        <dbReference type="Proteomes" id="UP000250123"/>
    </source>
</evidence>
<dbReference type="AlphaFoldDB" id="A0A330M272"/>
<keyword evidence="1" id="KW-0472">Membrane</keyword>
<name>A0A330M272_9GAMM</name>
<dbReference type="Proteomes" id="UP000250123">
    <property type="component" value="Chromosome SHEWBE"/>
</dbReference>
<keyword evidence="1" id="KW-1133">Transmembrane helix</keyword>
<proteinExistence type="predicted"/>
<keyword evidence="1" id="KW-0812">Transmembrane</keyword>
<sequence>MANYHRWLDRIQVLERKIRPSSVYLLLLVLVAFVLGGLGYNLWSDHNRPALKNNIEQLGKLTKQLNIQAQTLAARNLELALSRETNAKMQDLFAEQHGKERDLLRELAFYRSIMAPESIADGVAIHGLEFTPNLLPNQYRLKLILTQLQKRKQSLKGRAEFLFVGVQDGEIAELSLATLTGDESLNFRFRYFQVLEAEVTLPESFKLSRIIAKVIVPSSRWTKGSQAEMEFSALVLLPRTNKAATDKIDKPVQ</sequence>